<evidence type="ECO:0000256" key="2">
    <source>
        <dbReference type="ARBA" id="ARBA00004251"/>
    </source>
</evidence>
<evidence type="ECO:0000256" key="3">
    <source>
        <dbReference type="ARBA" id="ARBA00022475"/>
    </source>
</evidence>
<evidence type="ECO:0000259" key="18">
    <source>
        <dbReference type="PROSITE" id="PS50026"/>
    </source>
</evidence>
<dbReference type="PANTHER" id="PTHR10740">
    <property type="entry name" value="TRANSFORMING GROWTH FACTOR ALPHA"/>
    <property type="match status" value="1"/>
</dbReference>
<keyword evidence="10" id="KW-0339">Growth factor</keyword>
<protein>
    <recommendedName>
        <fullName evidence="13">Proheparin-binding EGF-like growth factor</fullName>
    </recommendedName>
</protein>
<dbReference type="GO" id="GO:0008201">
    <property type="term" value="F:heparin binding"/>
    <property type="evidence" value="ECO:0007669"/>
    <property type="project" value="UniProtKB-KW"/>
</dbReference>
<dbReference type="PROSITE" id="PS50026">
    <property type="entry name" value="EGF_3"/>
    <property type="match status" value="1"/>
</dbReference>
<evidence type="ECO:0000256" key="4">
    <source>
        <dbReference type="ARBA" id="ARBA00022525"/>
    </source>
</evidence>
<evidence type="ECO:0000256" key="14">
    <source>
        <dbReference type="PROSITE-ProRule" id="PRU00076"/>
    </source>
</evidence>
<dbReference type="EMBL" id="JABFDY010000015">
    <property type="protein sequence ID" value="KAF7697198.1"/>
    <property type="molecule type" value="Genomic_DNA"/>
</dbReference>
<evidence type="ECO:0000313" key="20">
    <source>
        <dbReference type="Proteomes" id="UP000606274"/>
    </source>
</evidence>
<evidence type="ECO:0000256" key="15">
    <source>
        <dbReference type="SAM" id="MobiDB-lite"/>
    </source>
</evidence>
<evidence type="ECO:0000256" key="16">
    <source>
        <dbReference type="SAM" id="Phobius"/>
    </source>
</evidence>
<dbReference type="InterPro" id="IPR000742">
    <property type="entry name" value="EGF"/>
</dbReference>
<dbReference type="GO" id="GO:0007173">
    <property type="term" value="P:epidermal growth factor receptor signaling pathway"/>
    <property type="evidence" value="ECO:0007669"/>
    <property type="project" value="TreeGrafter"/>
</dbReference>
<evidence type="ECO:0000256" key="11">
    <source>
        <dbReference type="ARBA" id="ARBA00023136"/>
    </source>
</evidence>
<dbReference type="GO" id="GO:0008083">
    <property type="term" value="F:growth factor activity"/>
    <property type="evidence" value="ECO:0007669"/>
    <property type="project" value="UniProtKB-KW"/>
</dbReference>
<dbReference type="Gene3D" id="2.10.25.10">
    <property type="entry name" value="Laminin"/>
    <property type="match status" value="1"/>
</dbReference>
<comment type="caution">
    <text evidence="14">Lacks conserved residue(s) required for the propagation of feature annotation.</text>
</comment>
<feature type="chain" id="PRO_5035936657" description="Proheparin-binding EGF-like growth factor" evidence="17">
    <location>
        <begin position="23"/>
        <end position="225"/>
    </location>
</feature>
<feature type="disulfide bond" evidence="14">
    <location>
        <begin position="128"/>
        <end position="137"/>
    </location>
</feature>
<feature type="transmembrane region" description="Helical" evidence="16">
    <location>
        <begin position="156"/>
        <end position="178"/>
    </location>
</feature>
<keyword evidence="20" id="KW-1185">Reference proteome</keyword>
<dbReference type="GO" id="GO:0005886">
    <property type="term" value="C:plasma membrane"/>
    <property type="evidence" value="ECO:0007669"/>
    <property type="project" value="UniProtKB-SubCell"/>
</dbReference>
<name>A0A8T0AWY1_SILME</name>
<evidence type="ECO:0000256" key="13">
    <source>
        <dbReference type="ARBA" id="ARBA00040098"/>
    </source>
</evidence>
<keyword evidence="11 16" id="KW-0472">Membrane</keyword>
<dbReference type="GO" id="GO:0005154">
    <property type="term" value="F:epidermal growth factor receptor binding"/>
    <property type="evidence" value="ECO:0007669"/>
    <property type="project" value="TreeGrafter"/>
</dbReference>
<dbReference type="PROSITE" id="PS00022">
    <property type="entry name" value="EGF_1"/>
    <property type="match status" value="1"/>
</dbReference>
<evidence type="ECO:0000256" key="1">
    <source>
        <dbReference type="ARBA" id="ARBA00004239"/>
    </source>
</evidence>
<feature type="domain" description="EGF-like" evidence="18">
    <location>
        <begin position="97"/>
        <end position="138"/>
    </location>
</feature>
<dbReference type="GO" id="GO:0005615">
    <property type="term" value="C:extracellular space"/>
    <property type="evidence" value="ECO:0007669"/>
    <property type="project" value="TreeGrafter"/>
</dbReference>
<keyword evidence="9 16" id="KW-1133">Transmembrane helix</keyword>
<proteinExistence type="predicted"/>
<evidence type="ECO:0000256" key="12">
    <source>
        <dbReference type="ARBA" id="ARBA00023157"/>
    </source>
</evidence>
<dbReference type="SUPFAM" id="SSF57196">
    <property type="entry name" value="EGF/Laminin"/>
    <property type="match status" value="1"/>
</dbReference>
<evidence type="ECO:0000256" key="6">
    <source>
        <dbReference type="ARBA" id="ARBA00022674"/>
    </source>
</evidence>
<keyword evidence="4" id="KW-0964">Secreted</keyword>
<keyword evidence="5 14" id="KW-0245">EGF-like domain</keyword>
<dbReference type="OrthoDB" id="8780145at2759"/>
<organism evidence="19 20">
    <name type="scientific">Silurus meridionalis</name>
    <name type="common">Southern catfish</name>
    <name type="synonym">Silurus soldatovi meridionalis</name>
    <dbReference type="NCBI Taxonomy" id="175797"/>
    <lineage>
        <taxon>Eukaryota</taxon>
        <taxon>Metazoa</taxon>
        <taxon>Chordata</taxon>
        <taxon>Craniata</taxon>
        <taxon>Vertebrata</taxon>
        <taxon>Euteleostomi</taxon>
        <taxon>Actinopterygii</taxon>
        <taxon>Neopterygii</taxon>
        <taxon>Teleostei</taxon>
        <taxon>Ostariophysi</taxon>
        <taxon>Siluriformes</taxon>
        <taxon>Siluridae</taxon>
        <taxon>Silurus</taxon>
    </lineage>
</organism>
<accession>A0A8T0AWY1</accession>
<sequence length="225" mass="25110">MNTFRLIFLHCVVFLQLSGCSSQDESVNRAVTVGKRLHTPAEVHTPDNDTKMDEHLDSNEGNISAEYEDNYPNVAFSTKPKVPSRSTLKGQRKGSDRKNPCRRSKYLNYCVHGVCHYLAELNQTTCICESGYSGDRCHLFILPVGKEDEGNSHTTALAVMAAVLSLTCVTIIGILLALRCQKKDDSSADEKIRLQPLHSSEEKAKESNQWFSGLDGYHLETSCQR</sequence>
<evidence type="ECO:0000256" key="8">
    <source>
        <dbReference type="ARBA" id="ARBA00022729"/>
    </source>
</evidence>
<keyword evidence="3" id="KW-1003">Cell membrane</keyword>
<gene>
    <name evidence="19" type="ORF">HF521_005616</name>
</gene>
<keyword evidence="7 16" id="KW-0812">Transmembrane</keyword>
<feature type="region of interest" description="Disordered" evidence="15">
    <location>
        <begin position="79"/>
        <end position="99"/>
    </location>
</feature>
<keyword evidence="12 14" id="KW-1015">Disulfide bond</keyword>
<evidence type="ECO:0000256" key="5">
    <source>
        <dbReference type="ARBA" id="ARBA00022536"/>
    </source>
</evidence>
<dbReference type="PROSITE" id="PS01186">
    <property type="entry name" value="EGF_2"/>
    <property type="match status" value="1"/>
</dbReference>
<comment type="subcellular location">
    <subcellularLocation>
        <location evidence="2">Cell membrane</location>
        <topology evidence="2">Single-pass type I membrane protein</topology>
    </subcellularLocation>
    <subcellularLocation>
        <location evidence="1">Secreted</location>
        <location evidence="1">Extracellular space</location>
    </subcellularLocation>
</comment>
<dbReference type="GO" id="GO:0008284">
    <property type="term" value="P:positive regulation of cell population proliferation"/>
    <property type="evidence" value="ECO:0007669"/>
    <property type="project" value="TreeGrafter"/>
</dbReference>
<evidence type="ECO:0000313" key="19">
    <source>
        <dbReference type="EMBL" id="KAF7697198.1"/>
    </source>
</evidence>
<dbReference type="PANTHER" id="PTHR10740:SF4">
    <property type="entry name" value="PROHEPARIN-BINDING EGF-LIKE GROWTH FACTOR"/>
    <property type="match status" value="1"/>
</dbReference>
<evidence type="ECO:0000256" key="7">
    <source>
        <dbReference type="ARBA" id="ARBA00022692"/>
    </source>
</evidence>
<keyword evidence="8 17" id="KW-0732">Signal</keyword>
<dbReference type="Proteomes" id="UP000606274">
    <property type="component" value="Unassembled WGS sequence"/>
</dbReference>
<reference evidence="19" key="1">
    <citation type="submission" date="2020-08" db="EMBL/GenBank/DDBJ databases">
        <title>Chromosome-level assembly of Southern catfish (Silurus meridionalis) provides insights into visual adaptation to the nocturnal and benthic lifestyles.</title>
        <authorList>
            <person name="Zhang Y."/>
            <person name="Wang D."/>
            <person name="Peng Z."/>
        </authorList>
    </citation>
    <scope>NUCLEOTIDE SEQUENCE</scope>
    <source>
        <strain evidence="19">SWU-2019-XX</strain>
        <tissue evidence="19">Muscle</tissue>
    </source>
</reference>
<evidence type="ECO:0000256" key="17">
    <source>
        <dbReference type="SAM" id="SignalP"/>
    </source>
</evidence>
<keyword evidence="6" id="KW-0358">Heparin-binding</keyword>
<comment type="caution">
    <text evidence="19">The sequence shown here is derived from an EMBL/GenBank/DDBJ whole genome shotgun (WGS) entry which is preliminary data.</text>
</comment>
<dbReference type="AlphaFoldDB" id="A0A8T0AWY1"/>
<evidence type="ECO:0000256" key="9">
    <source>
        <dbReference type="ARBA" id="ARBA00022989"/>
    </source>
</evidence>
<feature type="signal peptide" evidence="17">
    <location>
        <begin position="1"/>
        <end position="22"/>
    </location>
</feature>
<evidence type="ECO:0000256" key="10">
    <source>
        <dbReference type="ARBA" id="ARBA00023030"/>
    </source>
</evidence>